<gene>
    <name evidence="3" type="ORF">L21TH_0060</name>
</gene>
<dbReference type="Pfam" id="PF00404">
    <property type="entry name" value="Dockerin_1"/>
    <property type="match status" value="1"/>
</dbReference>
<dbReference type="PROSITE" id="PS51766">
    <property type="entry name" value="DOCKERIN"/>
    <property type="match status" value="1"/>
</dbReference>
<feature type="domain" description="Dockerin" evidence="2">
    <location>
        <begin position="256"/>
        <end position="319"/>
    </location>
</feature>
<dbReference type="Proteomes" id="UP000013378">
    <property type="component" value="Unassembled WGS sequence"/>
</dbReference>
<dbReference type="Gene3D" id="2.60.40.1120">
    <property type="entry name" value="Carboxypeptidase-like, regulatory domain"/>
    <property type="match status" value="1"/>
</dbReference>
<dbReference type="GO" id="GO:0000272">
    <property type="term" value="P:polysaccharide catabolic process"/>
    <property type="evidence" value="ECO:0007669"/>
    <property type="project" value="InterPro"/>
</dbReference>
<dbReference type="Pfam" id="PF13620">
    <property type="entry name" value="CarboxypepD_reg"/>
    <property type="match status" value="1"/>
</dbReference>
<evidence type="ECO:0000313" key="3">
    <source>
        <dbReference type="EMBL" id="EOD01854.1"/>
    </source>
</evidence>
<dbReference type="Gene3D" id="1.10.1330.10">
    <property type="entry name" value="Dockerin domain"/>
    <property type="match status" value="1"/>
</dbReference>
<dbReference type="SUPFAM" id="SSF63446">
    <property type="entry name" value="Type I dockerin domain"/>
    <property type="match status" value="1"/>
</dbReference>
<keyword evidence="4" id="KW-1185">Reference proteome</keyword>
<dbReference type="EMBL" id="ARZA01000007">
    <property type="protein sequence ID" value="EOD01854.1"/>
    <property type="molecule type" value="Genomic_DNA"/>
</dbReference>
<dbReference type="InterPro" id="IPR018247">
    <property type="entry name" value="EF_Hand_1_Ca_BS"/>
</dbReference>
<keyword evidence="1" id="KW-0812">Transmembrane</keyword>
<comment type="caution">
    <text evidence="3">The sequence shown here is derived from an EMBL/GenBank/DDBJ whole genome shotgun (WGS) entry which is preliminary data.</text>
</comment>
<proteinExistence type="predicted"/>
<evidence type="ECO:0000259" key="2">
    <source>
        <dbReference type="PROSITE" id="PS51766"/>
    </source>
</evidence>
<dbReference type="SUPFAM" id="SSF49452">
    <property type="entry name" value="Starch-binding domain-like"/>
    <property type="match status" value="1"/>
</dbReference>
<dbReference type="SUPFAM" id="SSF49384">
    <property type="entry name" value="Carbohydrate-binding domain"/>
    <property type="match status" value="1"/>
</dbReference>
<keyword evidence="1" id="KW-1133">Transmembrane helix</keyword>
<dbReference type="STRING" id="1304284.L21TH_0060"/>
<dbReference type="PROSITE" id="PS00018">
    <property type="entry name" value="EF_HAND_1"/>
    <property type="match status" value="2"/>
</dbReference>
<feature type="transmembrane region" description="Helical" evidence="1">
    <location>
        <begin position="7"/>
        <end position="26"/>
    </location>
</feature>
<evidence type="ECO:0000256" key="1">
    <source>
        <dbReference type="SAM" id="Phobius"/>
    </source>
</evidence>
<dbReference type="eggNOG" id="ENOG5033N9C">
    <property type="taxonomic scope" value="Bacteria"/>
</dbReference>
<accession>R1CZ49</accession>
<evidence type="ECO:0000313" key="4">
    <source>
        <dbReference type="Proteomes" id="UP000013378"/>
    </source>
</evidence>
<dbReference type="InterPro" id="IPR002105">
    <property type="entry name" value="Dockerin_1_rpt"/>
</dbReference>
<dbReference type="OrthoDB" id="1884580at2"/>
<dbReference type="AlphaFoldDB" id="R1CZ49"/>
<organism evidence="3 4">
    <name type="scientific">Caldisalinibacter kiritimatiensis</name>
    <dbReference type="NCBI Taxonomy" id="1304284"/>
    <lineage>
        <taxon>Bacteria</taxon>
        <taxon>Bacillati</taxon>
        <taxon>Bacillota</taxon>
        <taxon>Tissierellia</taxon>
        <taxon>Tissierellales</taxon>
        <taxon>Thermohalobacteraceae</taxon>
        <taxon>Caldisalinibacter</taxon>
    </lineage>
</organism>
<dbReference type="InterPro" id="IPR008965">
    <property type="entry name" value="CBM2/CBM3_carb-bd_dom_sf"/>
</dbReference>
<dbReference type="InterPro" id="IPR036439">
    <property type="entry name" value="Dockerin_dom_sf"/>
</dbReference>
<dbReference type="Gene3D" id="2.60.40.680">
    <property type="match status" value="1"/>
</dbReference>
<dbReference type="GO" id="GO:0004553">
    <property type="term" value="F:hydrolase activity, hydrolyzing O-glycosyl compounds"/>
    <property type="evidence" value="ECO:0007669"/>
    <property type="project" value="InterPro"/>
</dbReference>
<dbReference type="InterPro" id="IPR016134">
    <property type="entry name" value="Dockerin_dom"/>
</dbReference>
<reference evidence="3 4" key="1">
    <citation type="journal article" date="2015" name="Geomicrobiol. J.">
        <title>Caldisalinibacter kiritimatiensis gen. nov., sp. nov., a moderately thermohalophilic thiosulfate-reducing bacterium from a hypersaline microbial mat.</title>
        <authorList>
            <person name="Ben Hania W."/>
            <person name="Joseph M."/>
            <person name="Fiebig A."/>
            <person name="Bunk B."/>
            <person name="Klenk H.-P."/>
            <person name="Fardeau M.-L."/>
            <person name="Spring S."/>
        </authorList>
    </citation>
    <scope>NUCLEOTIDE SEQUENCE [LARGE SCALE GENOMIC DNA]</scope>
    <source>
        <strain evidence="3 4">L21-TH-D2</strain>
    </source>
</reference>
<name>R1CZ49_9FIRM</name>
<sequence length="319" mass="34838">MTKKRAILCFCIYMTIILLNPIIIYADNSTIELNSSSDTSNLKPGDAFTVNIDIKNVQNLVGSKIVVNYDHNLLQLENKNLTIENITDFTNIDGVTNENIVDNLGETLFLFGINKDITPISEDITIGTLTFKAIGKGSGSISINSDSKIVYEDTDKNYGEIPYMTNDLSFNILGLGSISGNVSDKSSNGINNITVELLKNDVVAYSTTTSLNGTFSIADVVEGSYTLRINSTDYINYSQQVVINNGEATNVQIELAELVQGDMNNDGTVNIEDLVYIANYYGISSSDNSWNEAVAIADVNNDGKIDIIDLVFVTRRLNG</sequence>
<protein>
    <submittedName>
        <fullName evidence="3">Cellulosomal scaffoldin</fullName>
    </submittedName>
</protein>
<dbReference type="InterPro" id="IPR013784">
    <property type="entry name" value="Carb-bd-like_fold"/>
</dbReference>
<dbReference type="CDD" id="cd08547">
    <property type="entry name" value="Type_II_cohesin"/>
    <property type="match status" value="1"/>
</dbReference>
<dbReference type="GO" id="GO:0030246">
    <property type="term" value="F:carbohydrate binding"/>
    <property type="evidence" value="ECO:0007669"/>
    <property type="project" value="InterPro"/>
</dbReference>
<dbReference type="RefSeq" id="WP_006305559.1">
    <property type="nucleotide sequence ID" value="NZ_ARZA01000007.1"/>
</dbReference>
<keyword evidence="1" id="KW-0472">Membrane</keyword>